<keyword evidence="3" id="KW-1185">Reference proteome</keyword>
<proteinExistence type="predicted"/>
<evidence type="ECO:0000313" key="3">
    <source>
        <dbReference type="Proteomes" id="UP001152759"/>
    </source>
</evidence>
<dbReference type="AlphaFoldDB" id="A0A9P0A6E5"/>
<evidence type="ECO:0000313" key="2">
    <source>
        <dbReference type="EMBL" id="CAH0384118.1"/>
    </source>
</evidence>
<evidence type="ECO:0000256" key="1">
    <source>
        <dbReference type="SAM" id="Coils"/>
    </source>
</evidence>
<keyword evidence="1" id="KW-0175">Coiled coil</keyword>
<feature type="coiled-coil region" evidence="1">
    <location>
        <begin position="10"/>
        <end position="101"/>
    </location>
</feature>
<dbReference type="KEGG" id="btab:109033628"/>
<dbReference type="Proteomes" id="UP001152759">
    <property type="component" value="Chromosome 2"/>
</dbReference>
<dbReference type="EMBL" id="OU963863">
    <property type="protein sequence ID" value="CAH0384118.1"/>
    <property type="molecule type" value="Genomic_DNA"/>
</dbReference>
<accession>A0A9P0A6E5</accession>
<gene>
    <name evidence="2" type="ORF">BEMITA_LOCUS3493</name>
</gene>
<sequence length="259" mass="31306">MVEELKRWEQEKYKEELDEQIREKERLRREAEEAEQREEEERDRIFREQTRKLQEEYERELNSRRFFVWQRRKRAEVLKKRLEQLEREDEERRRLKRLERQRRGRRAVLSQGNIFTDDVTFTDRLKARSLSPSLLSYPIPRNLYPHKTDPVYHRFTPPITPKPWLRGGPDTLIIDAPHDLSVKPKVGIAPLLVDPNAVPLPLPKVHHRSRRLQEPDSAKSYKLVGESNSPYGFHRSKRILTQLGQFRKQLQFGNKLRNF</sequence>
<organism evidence="2 3">
    <name type="scientific">Bemisia tabaci</name>
    <name type="common">Sweetpotato whitefly</name>
    <name type="synonym">Aleurodes tabaci</name>
    <dbReference type="NCBI Taxonomy" id="7038"/>
    <lineage>
        <taxon>Eukaryota</taxon>
        <taxon>Metazoa</taxon>
        <taxon>Ecdysozoa</taxon>
        <taxon>Arthropoda</taxon>
        <taxon>Hexapoda</taxon>
        <taxon>Insecta</taxon>
        <taxon>Pterygota</taxon>
        <taxon>Neoptera</taxon>
        <taxon>Paraneoptera</taxon>
        <taxon>Hemiptera</taxon>
        <taxon>Sternorrhyncha</taxon>
        <taxon>Aleyrodoidea</taxon>
        <taxon>Aleyrodidae</taxon>
        <taxon>Aleyrodinae</taxon>
        <taxon>Bemisia</taxon>
    </lineage>
</organism>
<reference evidence="2" key="1">
    <citation type="submission" date="2021-12" db="EMBL/GenBank/DDBJ databases">
        <authorList>
            <person name="King R."/>
        </authorList>
    </citation>
    <scope>NUCLEOTIDE SEQUENCE</scope>
</reference>
<protein>
    <submittedName>
        <fullName evidence="2">Uncharacterized protein</fullName>
    </submittedName>
</protein>
<name>A0A9P0A6E5_BEMTA</name>